<proteinExistence type="inferred from homology"/>
<dbReference type="Gene3D" id="3.40.50.720">
    <property type="entry name" value="NAD(P)-binding Rossmann-like Domain"/>
    <property type="match status" value="1"/>
</dbReference>
<keyword evidence="2" id="KW-0521">NADP</keyword>
<dbReference type="InterPro" id="IPR002347">
    <property type="entry name" value="SDR_fam"/>
</dbReference>
<evidence type="ECO:0000256" key="3">
    <source>
        <dbReference type="ARBA" id="ARBA00023002"/>
    </source>
</evidence>
<dbReference type="Proteomes" id="UP001302126">
    <property type="component" value="Unassembled WGS sequence"/>
</dbReference>
<dbReference type="AlphaFoldDB" id="A0AAN6WV92"/>
<evidence type="ECO:0000313" key="4">
    <source>
        <dbReference type="EMBL" id="KAK4188869.1"/>
    </source>
</evidence>
<name>A0AAN6WV92_9PEZI</name>
<protein>
    <submittedName>
        <fullName evidence="4">Short-chain dehydrogenase reductase family</fullName>
    </submittedName>
</protein>
<reference evidence="4" key="2">
    <citation type="submission" date="2023-05" db="EMBL/GenBank/DDBJ databases">
        <authorList>
            <consortium name="Lawrence Berkeley National Laboratory"/>
            <person name="Steindorff A."/>
            <person name="Hensen N."/>
            <person name="Bonometti L."/>
            <person name="Westerberg I."/>
            <person name="Brannstrom I.O."/>
            <person name="Guillou S."/>
            <person name="Cros-Aarteil S."/>
            <person name="Calhoun S."/>
            <person name="Haridas S."/>
            <person name="Kuo A."/>
            <person name="Mondo S."/>
            <person name="Pangilinan J."/>
            <person name="Riley R."/>
            <person name="Labutti K."/>
            <person name="Andreopoulos B."/>
            <person name="Lipzen A."/>
            <person name="Chen C."/>
            <person name="Yanf M."/>
            <person name="Daum C."/>
            <person name="Ng V."/>
            <person name="Clum A."/>
            <person name="Ohm R."/>
            <person name="Martin F."/>
            <person name="Silar P."/>
            <person name="Natvig D."/>
            <person name="Lalanne C."/>
            <person name="Gautier V."/>
            <person name="Ament-Velasquez S.L."/>
            <person name="Kruys A."/>
            <person name="Hutchinson M.I."/>
            <person name="Powell A.J."/>
            <person name="Barry K."/>
            <person name="Miller A.N."/>
            <person name="Grigoriev I.V."/>
            <person name="Debuchy R."/>
            <person name="Gladieux P."/>
            <person name="Thoren M.H."/>
            <person name="Johannesson H."/>
        </authorList>
    </citation>
    <scope>NUCLEOTIDE SEQUENCE</scope>
    <source>
        <strain evidence="4">PSN309</strain>
    </source>
</reference>
<reference evidence="4" key="1">
    <citation type="journal article" date="2023" name="Mol. Phylogenet. Evol.">
        <title>Genome-scale phylogeny and comparative genomics of the fungal order Sordariales.</title>
        <authorList>
            <person name="Hensen N."/>
            <person name="Bonometti L."/>
            <person name="Westerberg I."/>
            <person name="Brannstrom I.O."/>
            <person name="Guillou S."/>
            <person name="Cros-Aarteil S."/>
            <person name="Calhoun S."/>
            <person name="Haridas S."/>
            <person name="Kuo A."/>
            <person name="Mondo S."/>
            <person name="Pangilinan J."/>
            <person name="Riley R."/>
            <person name="LaButti K."/>
            <person name="Andreopoulos B."/>
            <person name="Lipzen A."/>
            <person name="Chen C."/>
            <person name="Yan M."/>
            <person name="Daum C."/>
            <person name="Ng V."/>
            <person name="Clum A."/>
            <person name="Steindorff A."/>
            <person name="Ohm R.A."/>
            <person name="Martin F."/>
            <person name="Silar P."/>
            <person name="Natvig D.O."/>
            <person name="Lalanne C."/>
            <person name="Gautier V."/>
            <person name="Ament-Velasquez S.L."/>
            <person name="Kruys A."/>
            <person name="Hutchinson M.I."/>
            <person name="Powell A.J."/>
            <person name="Barry K."/>
            <person name="Miller A.N."/>
            <person name="Grigoriev I.V."/>
            <person name="Debuchy R."/>
            <person name="Gladieux P."/>
            <person name="Hiltunen Thoren M."/>
            <person name="Johannesson H."/>
        </authorList>
    </citation>
    <scope>NUCLEOTIDE SEQUENCE</scope>
    <source>
        <strain evidence="4">PSN309</strain>
    </source>
</reference>
<comment type="similarity">
    <text evidence="1">Belongs to the short-chain dehydrogenases/reductases (SDR) family.</text>
</comment>
<organism evidence="4 5">
    <name type="scientific">Podospora australis</name>
    <dbReference type="NCBI Taxonomy" id="1536484"/>
    <lineage>
        <taxon>Eukaryota</taxon>
        <taxon>Fungi</taxon>
        <taxon>Dikarya</taxon>
        <taxon>Ascomycota</taxon>
        <taxon>Pezizomycotina</taxon>
        <taxon>Sordariomycetes</taxon>
        <taxon>Sordariomycetidae</taxon>
        <taxon>Sordariales</taxon>
        <taxon>Podosporaceae</taxon>
        <taxon>Podospora</taxon>
    </lineage>
</organism>
<dbReference type="GO" id="GO:0016491">
    <property type="term" value="F:oxidoreductase activity"/>
    <property type="evidence" value="ECO:0007669"/>
    <property type="project" value="UniProtKB-KW"/>
</dbReference>
<evidence type="ECO:0000256" key="1">
    <source>
        <dbReference type="ARBA" id="ARBA00006484"/>
    </source>
</evidence>
<dbReference type="EMBL" id="MU864382">
    <property type="protein sequence ID" value="KAK4188869.1"/>
    <property type="molecule type" value="Genomic_DNA"/>
</dbReference>
<keyword evidence="5" id="KW-1185">Reference proteome</keyword>
<sequence length="382" mass="42220">MGNIISAIFDFYVRLRDRPSTVAHLETDSVVSLLITSLLFTKPIPPPLSATEFAGKTALVTGSNTGLGLESSRQLLQHGLSHLIMGVRSLEKGESAAELLRKEFPGRKITVARLDMADFQSVEEFAQELERGKEKVDKLDMAILNIGMLQPKFLLTRDRHEEVFQVNYLATALLAILLLPLLKSAAKNNEGNRPGRLTIVSSTMGLVAKFTERKEESVLRALDTKTAGREWTLEDTGERYSVTKMLQMYLTKKLGEATDREEVVVNCVDPSWVGKTGLNSPMPFFVKVINFFVGVLMGRTVKQGGWAYLDAVAVKGPESHGRLVRDWEVGTYHPMIDTEEGGKILEGLWEETLDELEFAGVRRILDGGKAGGKGQGQVRGET</sequence>
<dbReference type="PANTHER" id="PTHR24320:SF252">
    <property type="entry name" value="DEHYDROGENASE_REDUCTASE FAMILY PROTEIN, PUTATIVE (AFU_ORTHOLOGUE AFUA_3G08550)-RELATED"/>
    <property type="match status" value="1"/>
</dbReference>
<keyword evidence="3" id="KW-0560">Oxidoreductase</keyword>
<evidence type="ECO:0000313" key="5">
    <source>
        <dbReference type="Proteomes" id="UP001302126"/>
    </source>
</evidence>
<accession>A0AAN6WV92</accession>
<dbReference type="PRINTS" id="PR00081">
    <property type="entry name" value="GDHRDH"/>
</dbReference>
<dbReference type="InterPro" id="IPR036291">
    <property type="entry name" value="NAD(P)-bd_dom_sf"/>
</dbReference>
<evidence type="ECO:0000256" key="2">
    <source>
        <dbReference type="ARBA" id="ARBA00022857"/>
    </source>
</evidence>
<dbReference type="PANTHER" id="PTHR24320">
    <property type="entry name" value="RETINOL DEHYDROGENASE"/>
    <property type="match status" value="1"/>
</dbReference>
<dbReference type="SUPFAM" id="SSF51735">
    <property type="entry name" value="NAD(P)-binding Rossmann-fold domains"/>
    <property type="match status" value="1"/>
</dbReference>
<dbReference type="Pfam" id="PF00106">
    <property type="entry name" value="adh_short"/>
    <property type="match status" value="1"/>
</dbReference>
<comment type="caution">
    <text evidence="4">The sequence shown here is derived from an EMBL/GenBank/DDBJ whole genome shotgun (WGS) entry which is preliminary data.</text>
</comment>
<gene>
    <name evidence="4" type="ORF">QBC35DRAFT_179518</name>
</gene>